<gene>
    <name evidence="1" type="ORF">ABJ99_4655</name>
</gene>
<dbReference type="AlphaFoldDB" id="A0A0N0GCP0"/>
<proteinExistence type="predicted"/>
<reference evidence="1 2" key="1">
    <citation type="submission" date="2015-07" db="EMBL/GenBank/DDBJ databases">
        <authorList>
            <person name="Noorani M."/>
        </authorList>
    </citation>
    <scope>NUCLEOTIDE SEQUENCE [LARGE SCALE GENOMIC DNA]</scope>
    <source>
        <strain evidence="1 2">0788_9</strain>
    </source>
</reference>
<evidence type="ECO:0000313" key="2">
    <source>
        <dbReference type="Proteomes" id="UP000037891"/>
    </source>
</evidence>
<accession>A0A0N0GCP0</accession>
<evidence type="ECO:0000313" key="1">
    <source>
        <dbReference type="EMBL" id="KPC24969.1"/>
    </source>
</evidence>
<organism evidence="1 2">
    <name type="scientific">Pseudomonas syringae pv. cilantro</name>
    <dbReference type="NCBI Taxonomy" id="81035"/>
    <lineage>
        <taxon>Bacteria</taxon>
        <taxon>Pseudomonadati</taxon>
        <taxon>Pseudomonadota</taxon>
        <taxon>Gammaproteobacteria</taxon>
        <taxon>Pseudomonadales</taxon>
        <taxon>Pseudomonadaceae</taxon>
        <taxon>Pseudomonas</taxon>
        <taxon>Pseudomonas syringae</taxon>
    </lineage>
</organism>
<dbReference type="EMBL" id="LGLN01000082">
    <property type="protein sequence ID" value="KPC24969.1"/>
    <property type="molecule type" value="Genomic_DNA"/>
</dbReference>
<comment type="caution">
    <text evidence="1">The sequence shown here is derived from an EMBL/GenBank/DDBJ whole genome shotgun (WGS) entry which is preliminary data.</text>
</comment>
<reference evidence="1 2" key="2">
    <citation type="submission" date="2015-10" db="EMBL/GenBank/DDBJ databases">
        <title>Comparative genomics and high-throughput reverse genetic screens identify a new phytobacterial MAMP and an Arabidopsis receptor required for immune elicitation.</title>
        <authorList>
            <person name="Mott G.A."/>
            <person name="Thakur S."/>
            <person name="Wang P.W."/>
            <person name="Desveaux D."/>
            <person name="Guttman D.S."/>
        </authorList>
    </citation>
    <scope>NUCLEOTIDE SEQUENCE [LARGE SCALE GENOMIC DNA]</scope>
    <source>
        <strain evidence="1 2">0788_9</strain>
    </source>
</reference>
<dbReference type="Proteomes" id="UP000037891">
    <property type="component" value="Unassembled WGS sequence"/>
</dbReference>
<protein>
    <submittedName>
        <fullName evidence="1">Uncharacterized protein</fullName>
    </submittedName>
</protein>
<name>A0A0N0GCP0_PSESX</name>
<sequence length="45" mass="5125">MDGLRKLYSNIQTRFGRGGLNQFFSAFLEKQCGIFCIFNSISDNS</sequence>